<keyword evidence="1" id="KW-0645">Protease</keyword>
<dbReference type="GO" id="GO:0016485">
    <property type="term" value="P:protein processing"/>
    <property type="evidence" value="ECO:0007669"/>
    <property type="project" value="TreeGrafter"/>
</dbReference>
<keyword evidence="3" id="KW-0720">Serine protease</keyword>
<evidence type="ECO:0000256" key="5">
    <source>
        <dbReference type="SAM" id="SignalP"/>
    </source>
</evidence>
<feature type="domain" description="P/Homo B" evidence="6">
    <location>
        <begin position="481"/>
        <end position="630"/>
    </location>
</feature>
<dbReference type="EMBL" id="ACGJ01001053">
    <property type="protein sequence ID" value="EET01858.1"/>
    <property type="molecule type" value="Genomic_DNA"/>
</dbReference>
<keyword evidence="2" id="KW-0378">Hydrolase</keyword>
<dbReference type="Gene3D" id="2.60.120.260">
    <property type="entry name" value="Galactose-binding domain-like"/>
    <property type="match status" value="1"/>
</dbReference>
<evidence type="ECO:0000259" key="6">
    <source>
        <dbReference type="PROSITE" id="PS51829"/>
    </source>
</evidence>
<dbReference type="AlphaFoldDB" id="C6LQ49"/>
<feature type="transmembrane region" description="Helical" evidence="4">
    <location>
        <begin position="799"/>
        <end position="819"/>
    </location>
</feature>
<organism evidence="7 8">
    <name type="scientific">Giardia intestinalis (strain ATCC 50581 / GS clone H7)</name>
    <name type="common">Giardia lamblia</name>
    <dbReference type="NCBI Taxonomy" id="598745"/>
    <lineage>
        <taxon>Eukaryota</taxon>
        <taxon>Metamonada</taxon>
        <taxon>Diplomonadida</taxon>
        <taxon>Hexamitidae</taxon>
        <taxon>Giardiinae</taxon>
        <taxon>Giardia</taxon>
    </lineage>
</organism>
<name>C6LQ49_GIAIB</name>
<dbReference type="VEuPathDB" id="GiardiaDB:GL50581_871"/>
<keyword evidence="4" id="KW-1133">Transmembrane helix</keyword>
<dbReference type="PROSITE" id="PS51829">
    <property type="entry name" value="P_HOMO_B"/>
    <property type="match status" value="1"/>
</dbReference>
<dbReference type="PANTHER" id="PTHR42884:SF14">
    <property type="entry name" value="NEUROENDOCRINE CONVERTASE 1"/>
    <property type="match status" value="1"/>
</dbReference>
<dbReference type="GO" id="GO:0004252">
    <property type="term" value="F:serine-type endopeptidase activity"/>
    <property type="evidence" value="ECO:0007669"/>
    <property type="project" value="InterPro"/>
</dbReference>
<sequence length="821" mass="89472">MLSLLLFAALILATSERGELCLLELREGYQLDSTTLDPAFVRDLGILNLKVFDCYHEIADELNAHPELEESLKEQYLQHLQSQAAVSKVYRDSFFTINPLLYYITDQIEGTNPLSHLHIINIFRSDSTTLIHPDITGRRVKLSFLNSGISRTCTQITLNEEYSMNFDGFNASLFTEDAPGTIALTLAAAHAFANISGVARNAQVVERTVFSPRLIDSEISSGMVASSEYETSFIDILEGYSIKGATSRFMNLLVCMYEIPFTDYLRHEDPLLESLFPLLRSVMAAPNLKDSCNGDFIPIFSTGVGEEDVSLSNYLQSSMAVYVQSVIQQSNDRADTASTTPYPGSRTGANILFSSPSGTLSAPLLALGFSDAAAPVAYGPGSALSVGAGALALIADAFAALGYQMSFSDLLNVIAETGRYTELGPGSSYLGGASGWKRNAAGYLFSDTYGFGLVDMNASLSYVKALRHIYGSEKDYMSRQAWNERCGDSCGQFIGCTGIVINDGEECAGQCGVHRIAIDRYIPDRVTLQKKLSITRNRRIEKIGLRVAVSDGSNLKELSILVQSPEGTRGTIIQPDTVTTEDIKNVLFYSYLFYGENSAGDWIISILDVGYHQSIFIEHIDMVIFGVESHLTVTWPNSITLRASPAEGTETAMEKIVRAFGYKRSITFSSNTLYYTCTEHAVTKEYALLYLNGTQTAWRGTPSRPITIAAGLKFSCTGPKVSGKEFSLALVGLISQEAFSGQGRLLFVPSGTVEPDRTTLREDVFVSNSIKVSYTPEEDTGPSDEEDRVSSGSLHKPRLLAATVTGVCVLAAAFLGGAFRE</sequence>
<dbReference type="PANTHER" id="PTHR42884">
    <property type="entry name" value="PROPROTEIN CONVERTASE SUBTILISIN/KEXIN-RELATED"/>
    <property type="match status" value="1"/>
</dbReference>
<feature type="signal peptide" evidence="5">
    <location>
        <begin position="1"/>
        <end position="18"/>
    </location>
</feature>
<dbReference type="SUPFAM" id="SSF52743">
    <property type="entry name" value="Subtilisin-like"/>
    <property type="match status" value="1"/>
</dbReference>
<accession>C6LQ49</accession>
<reference evidence="7 8" key="1">
    <citation type="journal article" date="2009" name="PLoS Pathog.">
        <title>Draft genome sequencing of giardia intestinalis assemblage B isolate GS: is human giardiasis caused by two different species?</title>
        <authorList>
            <person name="Franzen O."/>
            <person name="Jerlstrom-Hultqvist J."/>
            <person name="Castro E."/>
            <person name="Sherwood E."/>
            <person name="Ankarklev J."/>
            <person name="Reiner D.S."/>
            <person name="Palm D."/>
            <person name="Andersson J.O."/>
            <person name="Andersson B."/>
            <person name="Svard S.G."/>
        </authorList>
    </citation>
    <scope>NUCLEOTIDE SEQUENCE [LARGE SCALE GENOMIC DNA]</scope>
    <source>
        <strain evidence="8">ATCC 50581 / GS clone H7</strain>
    </source>
</reference>
<evidence type="ECO:0000256" key="1">
    <source>
        <dbReference type="ARBA" id="ARBA00022670"/>
    </source>
</evidence>
<evidence type="ECO:0000256" key="2">
    <source>
        <dbReference type="ARBA" id="ARBA00022801"/>
    </source>
</evidence>
<keyword evidence="4" id="KW-0812">Transmembrane</keyword>
<dbReference type="Proteomes" id="UP000002488">
    <property type="component" value="Unassembled WGS sequence"/>
</dbReference>
<evidence type="ECO:0000256" key="4">
    <source>
        <dbReference type="SAM" id="Phobius"/>
    </source>
</evidence>
<dbReference type="GO" id="GO:0016020">
    <property type="term" value="C:membrane"/>
    <property type="evidence" value="ECO:0007669"/>
    <property type="project" value="TreeGrafter"/>
</dbReference>
<keyword evidence="4" id="KW-0472">Membrane</keyword>
<gene>
    <name evidence="7" type="ORF">GL50581_871</name>
</gene>
<comment type="caution">
    <text evidence="7">The sequence shown here is derived from an EMBL/GenBank/DDBJ whole genome shotgun (WGS) entry which is preliminary data.</text>
</comment>
<feature type="chain" id="PRO_5002968480" description="P/Homo B domain-containing protein" evidence="5">
    <location>
        <begin position="19"/>
        <end position="821"/>
    </location>
</feature>
<evidence type="ECO:0000313" key="8">
    <source>
        <dbReference type="Proteomes" id="UP000002488"/>
    </source>
</evidence>
<dbReference type="SUPFAM" id="SSF49785">
    <property type="entry name" value="Galactose-binding domain-like"/>
    <property type="match status" value="1"/>
</dbReference>
<dbReference type="InterPro" id="IPR002884">
    <property type="entry name" value="P_dom"/>
</dbReference>
<dbReference type="Gene3D" id="3.40.50.200">
    <property type="entry name" value="Peptidase S8/S53 domain"/>
    <property type="match status" value="1"/>
</dbReference>
<keyword evidence="5" id="KW-0732">Signal</keyword>
<dbReference type="InterPro" id="IPR036852">
    <property type="entry name" value="Peptidase_S8/S53_dom_sf"/>
</dbReference>
<proteinExistence type="predicted"/>
<dbReference type="InterPro" id="IPR008979">
    <property type="entry name" value="Galactose-bd-like_sf"/>
</dbReference>
<protein>
    <recommendedName>
        <fullName evidence="6">P/Homo B domain-containing protein</fullName>
    </recommendedName>
</protein>
<evidence type="ECO:0000313" key="7">
    <source>
        <dbReference type="EMBL" id="EET01858.1"/>
    </source>
</evidence>
<dbReference type="OMA" id="CYHEIAD"/>
<evidence type="ECO:0000256" key="3">
    <source>
        <dbReference type="ARBA" id="ARBA00022825"/>
    </source>
</evidence>
<dbReference type="OrthoDB" id="300641at2759"/>